<accession>A0ABQ1ZCX8</accession>
<reference evidence="2" key="1">
    <citation type="journal article" date="2019" name="Int. J. Syst. Evol. Microbiol.">
        <title>The Global Catalogue of Microorganisms (GCM) 10K type strain sequencing project: providing services to taxonomists for standard genome sequencing and annotation.</title>
        <authorList>
            <consortium name="The Broad Institute Genomics Platform"/>
            <consortium name="The Broad Institute Genome Sequencing Center for Infectious Disease"/>
            <person name="Wu L."/>
            <person name="Ma J."/>
        </authorList>
    </citation>
    <scope>NUCLEOTIDE SEQUENCE [LARGE SCALE GENOMIC DNA]</scope>
    <source>
        <strain evidence="2">CGMCC 1.12770</strain>
    </source>
</reference>
<keyword evidence="2" id="KW-1185">Reference proteome</keyword>
<proteinExistence type="predicted"/>
<gene>
    <name evidence="1" type="ORF">GCM10008014_24650</name>
</gene>
<organism evidence="1 2">
    <name type="scientific">Paenibacillus silvae</name>
    <dbReference type="NCBI Taxonomy" id="1325358"/>
    <lineage>
        <taxon>Bacteria</taxon>
        <taxon>Bacillati</taxon>
        <taxon>Bacillota</taxon>
        <taxon>Bacilli</taxon>
        <taxon>Bacillales</taxon>
        <taxon>Paenibacillaceae</taxon>
        <taxon>Paenibacillus</taxon>
    </lineage>
</organism>
<dbReference type="Proteomes" id="UP000652153">
    <property type="component" value="Unassembled WGS sequence"/>
</dbReference>
<name>A0ABQ1ZCX8_9BACL</name>
<comment type="caution">
    <text evidence="1">The sequence shown here is derived from an EMBL/GenBank/DDBJ whole genome shotgun (WGS) entry which is preliminary data.</text>
</comment>
<dbReference type="RefSeq" id="WP_188592597.1">
    <property type="nucleotide sequence ID" value="NZ_BMFU01000003.1"/>
</dbReference>
<evidence type="ECO:0000313" key="2">
    <source>
        <dbReference type="Proteomes" id="UP000652153"/>
    </source>
</evidence>
<protein>
    <submittedName>
        <fullName evidence="1">Uncharacterized protein</fullName>
    </submittedName>
</protein>
<evidence type="ECO:0000313" key="1">
    <source>
        <dbReference type="EMBL" id="GGH55214.1"/>
    </source>
</evidence>
<dbReference type="EMBL" id="BMFU01000003">
    <property type="protein sequence ID" value="GGH55214.1"/>
    <property type="molecule type" value="Genomic_DNA"/>
</dbReference>
<sequence length="338" mass="38149">MDIKNQNGDFLGKIQMQSLESDHVVDQIIRTLRPGDGKAIYIADVEGNNQFSQQTNYAAVEWQYSLNELKEAMTKWQPRFPSHAEADHIQVYYGFDNLTPDEIEAMAEESRRTGQKVVVRDLKPNNTLVGVRLTYKGEGTCTLHIFGTTKSRIQLSEHELSQVKNLLVRGAEAFYFSNHGADRLIWIEAGSNGKALQYELIGEQMSEASLIHIAETMKEKSDMIIEKKASIDSMIKKTAVVSLYFLSEEEGGQKAVIKEDFSAPVVFDVDEDLQFGLWSAVVKLHSQPDENRKVRADLHYLFHNSAEVPTHLLTPGNTFSLRTNKVIAKGKIESIKDE</sequence>